<sequence length="130" mass="14255">MNSIILSSIVLLGFSVHSEGTLWSLADSNGSSSDASGSVNGSTTFKLLTLLGQEETSWKYGTRNEVPDNAIPCEDQDIENCFLGVSVYSDGICREAPGKISASHNMIYMQVKGKFYRCPFYFYLTTTMNP</sequence>
<comment type="caution">
    <text evidence="2">The sequence shown here is derived from an EMBL/GenBank/DDBJ whole genome shotgun (WGS) entry which is preliminary data.</text>
</comment>
<evidence type="ECO:0000313" key="3">
    <source>
        <dbReference type="Proteomes" id="UP000318571"/>
    </source>
</evidence>
<feature type="chain" id="PRO_5022079630" evidence="1">
    <location>
        <begin position="21"/>
        <end position="130"/>
    </location>
</feature>
<proteinExistence type="predicted"/>
<keyword evidence="1" id="KW-0732">Signal</keyword>
<reference evidence="2 3" key="1">
    <citation type="journal article" date="2018" name="Nat. Ecol. Evol.">
        <title>Genomic signatures of mitonuclear coevolution across populations of Tigriopus californicus.</title>
        <authorList>
            <person name="Barreto F.S."/>
            <person name="Watson E.T."/>
            <person name="Lima T.G."/>
            <person name="Willett C.S."/>
            <person name="Edmands S."/>
            <person name="Li W."/>
            <person name="Burton R.S."/>
        </authorList>
    </citation>
    <scope>NUCLEOTIDE SEQUENCE [LARGE SCALE GENOMIC DNA]</scope>
    <source>
        <strain evidence="2 3">San Diego</strain>
    </source>
</reference>
<accession>A0A553PC93</accession>
<keyword evidence="3" id="KW-1185">Reference proteome</keyword>
<evidence type="ECO:0000256" key="1">
    <source>
        <dbReference type="SAM" id="SignalP"/>
    </source>
</evidence>
<organism evidence="2 3">
    <name type="scientific">Tigriopus californicus</name>
    <name type="common">Marine copepod</name>
    <dbReference type="NCBI Taxonomy" id="6832"/>
    <lineage>
        <taxon>Eukaryota</taxon>
        <taxon>Metazoa</taxon>
        <taxon>Ecdysozoa</taxon>
        <taxon>Arthropoda</taxon>
        <taxon>Crustacea</taxon>
        <taxon>Multicrustacea</taxon>
        <taxon>Hexanauplia</taxon>
        <taxon>Copepoda</taxon>
        <taxon>Harpacticoida</taxon>
        <taxon>Harpacticidae</taxon>
        <taxon>Tigriopus</taxon>
    </lineage>
</organism>
<dbReference type="Proteomes" id="UP000318571">
    <property type="component" value="Chromosome 2"/>
</dbReference>
<name>A0A553PC93_TIGCA</name>
<dbReference type="EMBL" id="VCGU01000005">
    <property type="protein sequence ID" value="TRY75304.1"/>
    <property type="molecule type" value="Genomic_DNA"/>
</dbReference>
<gene>
    <name evidence="2" type="ORF">TCAL_15669</name>
</gene>
<feature type="signal peptide" evidence="1">
    <location>
        <begin position="1"/>
        <end position="20"/>
    </location>
</feature>
<protein>
    <submittedName>
        <fullName evidence="2">Uncharacterized protein</fullName>
    </submittedName>
</protein>
<dbReference type="AlphaFoldDB" id="A0A553PC93"/>
<evidence type="ECO:0000313" key="2">
    <source>
        <dbReference type="EMBL" id="TRY75304.1"/>
    </source>
</evidence>